<organism evidence="2 3">
    <name type="scientific">Heterodera trifolii</name>
    <dbReference type="NCBI Taxonomy" id="157864"/>
    <lineage>
        <taxon>Eukaryota</taxon>
        <taxon>Metazoa</taxon>
        <taxon>Ecdysozoa</taxon>
        <taxon>Nematoda</taxon>
        <taxon>Chromadorea</taxon>
        <taxon>Rhabditida</taxon>
        <taxon>Tylenchina</taxon>
        <taxon>Tylenchomorpha</taxon>
        <taxon>Tylenchoidea</taxon>
        <taxon>Heteroderidae</taxon>
        <taxon>Heteroderinae</taxon>
        <taxon>Heterodera</taxon>
    </lineage>
</organism>
<comment type="caution">
    <text evidence="2">The sequence shown here is derived from an EMBL/GenBank/DDBJ whole genome shotgun (WGS) entry which is preliminary data.</text>
</comment>
<evidence type="ECO:0000313" key="2">
    <source>
        <dbReference type="EMBL" id="KAL3086269.1"/>
    </source>
</evidence>
<protein>
    <submittedName>
        <fullName evidence="2">Uncharacterized protein</fullName>
    </submittedName>
</protein>
<evidence type="ECO:0000256" key="1">
    <source>
        <dbReference type="SAM" id="MobiDB-lite"/>
    </source>
</evidence>
<dbReference type="EMBL" id="JBICBT010001046">
    <property type="protein sequence ID" value="KAL3086269.1"/>
    <property type="molecule type" value="Genomic_DNA"/>
</dbReference>
<keyword evidence="3" id="KW-1185">Reference proteome</keyword>
<evidence type="ECO:0000313" key="3">
    <source>
        <dbReference type="Proteomes" id="UP001620626"/>
    </source>
</evidence>
<name>A0ABD2J2E8_9BILA</name>
<sequence>MKFPRVYLHRAKPLSHSSAAYGECWAFKSECRRSDTSFSPAVGGTSKSGTVEHRRVQHEGADDDSAQYFADENLLPKGLKQCVGILKNKGFSQKAAVEGAKAIGVLAEHKILPLGRVKGILSGLDGPNALRKNDG</sequence>
<reference evidence="2 3" key="1">
    <citation type="submission" date="2024-10" db="EMBL/GenBank/DDBJ databases">
        <authorList>
            <person name="Kim D."/>
        </authorList>
    </citation>
    <scope>NUCLEOTIDE SEQUENCE [LARGE SCALE GENOMIC DNA]</scope>
    <source>
        <strain evidence="2">BH-2024</strain>
    </source>
</reference>
<dbReference type="Proteomes" id="UP001620626">
    <property type="component" value="Unassembled WGS sequence"/>
</dbReference>
<gene>
    <name evidence="2" type="ORF">niasHT_040061</name>
</gene>
<accession>A0ABD2J2E8</accession>
<feature type="region of interest" description="Disordered" evidence="1">
    <location>
        <begin position="35"/>
        <end position="63"/>
    </location>
</feature>
<dbReference type="AlphaFoldDB" id="A0ABD2J2E8"/>
<proteinExistence type="predicted"/>
<feature type="compositionally biased region" description="Basic and acidic residues" evidence="1">
    <location>
        <begin position="50"/>
        <end position="60"/>
    </location>
</feature>